<dbReference type="Proteomes" id="UP001081709">
    <property type="component" value="Unassembled WGS sequence"/>
</dbReference>
<sequence length="333" mass="36438">MLLELITGRRVVFFGGKGGVGKTTLASTTAAALARSGRRVLLVSTDPAHNLGHLWDTCIGDRVTALDPGLEAVEIDPDATVTAHLVGVEQTMHEMMPRHLHTEVSRHLRLSAGSPGTHEAAILERIARIVDGSVGEYDHVIVDTAPSGHTSRLMALPEVMSAWTDGLLGRRARAEKLADAAEALGAPSRRDRDLLGARGATGTSTDPVRRRNERLRSILEERRDLFRRFRRILTDPELCTFIIVLTAERMPVLETVELHSELSVTGVSVAACVVNRRSPRDQGDFLAARAELEEGFVSSLRDRLPDVPVIQLPLLPGEATSREVLYELGERLR</sequence>
<organism evidence="3 4">
    <name type="scientific">Corynebacterium pygosceleis</name>
    <dbReference type="NCBI Taxonomy" id="2800406"/>
    <lineage>
        <taxon>Bacteria</taxon>
        <taxon>Bacillati</taxon>
        <taxon>Actinomycetota</taxon>
        <taxon>Actinomycetes</taxon>
        <taxon>Mycobacteriales</taxon>
        <taxon>Corynebacteriaceae</taxon>
        <taxon>Corynebacterium</taxon>
    </lineage>
</organism>
<dbReference type="Pfam" id="PF02374">
    <property type="entry name" value="ArsA_ATPase"/>
    <property type="match status" value="1"/>
</dbReference>
<comment type="caution">
    <text evidence="3">The sequence shown here is derived from an EMBL/GenBank/DDBJ whole genome shotgun (WGS) entry which is preliminary data.</text>
</comment>
<proteinExistence type="inferred from homology"/>
<name>A0ABT3WW94_9CORY</name>
<gene>
    <name evidence="3" type="ORF">OS125_07405</name>
</gene>
<dbReference type="PANTHER" id="PTHR10803">
    <property type="entry name" value="ARSENICAL PUMP-DRIVING ATPASE ARSENITE-TRANSLOCATING ATPASE"/>
    <property type="match status" value="1"/>
</dbReference>
<dbReference type="RefSeq" id="WP_267186582.1">
    <property type="nucleotide sequence ID" value="NZ_JAPMKV010000004.1"/>
</dbReference>
<dbReference type="PANTHER" id="PTHR10803:SF3">
    <property type="entry name" value="ATPASE GET3"/>
    <property type="match status" value="1"/>
</dbReference>
<dbReference type="InterPro" id="IPR016300">
    <property type="entry name" value="ATPase_ArsA/GET3"/>
</dbReference>
<protein>
    <submittedName>
        <fullName evidence="3">TRC40/GET3/ArsA family transport-energizing ATPase</fullName>
    </submittedName>
</protein>
<dbReference type="InterPro" id="IPR025723">
    <property type="entry name" value="ArsA/GET3_ATPase-like"/>
</dbReference>
<dbReference type="EMBL" id="JAPMKV010000004">
    <property type="protein sequence ID" value="MCX7445072.1"/>
    <property type="molecule type" value="Genomic_DNA"/>
</dbReference>
<dbReference type="Gene3D" id="3.40.50.300">
    <property type="entry name" value="P-loop containing nucleotide triphosphate hydrolases"/>
    <property type="match status" value="1"/>
</dbReference>
<keyword evidence="4" id="KW-1185">Reference proteome</keyword>
<accession>A0ABT3WW94</accession>
<evidence type="ECO:0000256" key="1">
    <source>
        <dbReference type="ARBA" id="ARBA00011040"/>
    </source>
</evidence>
<evidence type="ECO:0000313" key="3">
    <source>
        <dbReference type="EMBL" id="MCX7445072.1"/>
    </source>
</evidence>
<dbReference type="SUPFAM" id="SSF52540">
    <property type="entry name" value="P-loop containing nucleoside triphosphate hydrolases"/>
    <property type="match status" value="1"/>
</dbReference>
<comment type="similarity">
    <text evidence="1">Belongs to the arsA ATPase family.</text>
</comment>
<dbReference type="NCBIfam" id="TIGR00345">
    <property type="entry name" value="GET3_arsA_TRC40"/>
    <property type="match status" value="1"/>
</dbReference>
<feature type="domain" description="ArsA/GET3 Anion-transporting ATPase-like" evidence="2">
    <location>
        <begin position="10"/>
        <end position="332"/>
    </location>
</feature>
<dbReference type="InterPro" id="IPR027417">
    <property type="entry name" value="P-loop_NTPase"/>
</dbReference>
<evidence type="ECO:0000313" key="4">
    <source>
        <dbReference type="Proteomes" id="UP001081709"/>
    </source>
</evidence>
<evidence type="ECO:0000259" key="2">
    <source>
        <dbReference type="Pfam" id="PF02374"/>
    </source>
</evidence>
<dbReference type="CDD" id="cd02035">
    <property type="entry name" value="ArsA"/>
    <property type="match status" value="1"/>
</dbReference>
<reference evidence="3" key="1">
    <citation type="submission" date="2022-11" db="EMBL/GenBank/DDBJ databases">
        <title>Corynebacterium sp. isolated from Penguins.</title>
        <authorList>
            <person name="Sedlar K."/>
            <person name="Svec P."/>
        </authorList>
    </citation>
    <scope>NUCLEOTIDE SEQUENCE</scope>
    <source>
        <strain evidence="3">P7003</strain>
    </source>
</reference>